<evidence type="ECO:0000313" key="3">
    <source>
        <dbReference type="Proteomes" id="UP000287830"/>
    </source>
</evidence>
<sequence length="72" mass="7602">MAIELSNDLIKLETAAWAEIQAGALTTDTAEAVQAAITAHAEATGQSRHEVEKALKKAVRHPEPDSQGPESP</sequence>
<protein>
    <submittedName>
        <fullName evidence="2">Uncharacterized protein</fullName>
    </submittedName>
</protein>
<feature type="region of interest" description="Disordered" evidence="1">
    <location>
        <begin position="40"/>
        <end position="72"/>
    </location>
</feature>
<dbReference type="GeneID" id="95624510"/>
<organism evidence="2 3">
    <name type="scientific">Streptomyces chrestomyceticus JCM 4735</name>
    <dbReference type="NCBI Taxonomy" id="1306181"/>
    <lineage>
        <taxon>Bacteria</taxon>
        <taxon>Bacillati</taxon>
        <taxon>Actinomycetota</taxon>
        <taxon>Actinomycetes</taxon>
        <taxon>Kitasatosporales</taxon>
        <taxon>Streptomycetaceae</taxon>
        <taxon>Streptomyces</taxon>
    </lineage>
</organism>
<gene>
    <name evidence="2" type="ORF">OEIGOIKO_05730</name>
</gene>
<accession>A0A7U9KYT3</accession>
<name>A0A7U9KYT3_9ACTN</name>
<evidence type="ECO:0000256" key="1">
    <source>
        <dbReference type="SAM" id="MobiDB-lite"/>
    </source>
</evidence>
<proteinExistence type="predicted"/>
<reference evidence="2 3" key="1">
    <citation type="submission" date="2018-11" db="EMBL/GenBank/DDBJ databases">
        <title>Whole genome sequence of Streptomyces chrestomyceticus NBRC 13444(T).</title>
        <authorList>
            <person name="Komaki H."/>
            <person name="Tamura T."/>
        </authorList>
    </citation>
    <scope>NUCLEOTIDE SEQUENCE [LARGE SCALE GENOMIC DNA]</scope>
    <source>
        <strain evidence="2 3">NBRC 13444</strain>
    </source>
</reference>
<comment type="caution">
    <text evidence="2">The sequence shown here is derived from an EMBL/GenBank/DDBJ whole genome shotgun (WGS) entry which is preliminary data.</text>
</comment>
<feature type="compositionally biased region" description="Basic and acidic residues" evidence="1">
    <location>
        <begin position="47"/>
        <end position="64"/>
    </location>
</feature>
<evidence type="ECO:0000313" key="2">
    <source>
        <dbReference type="EMBL" id="GCD37920.1"/>
    </source>
</evidence>
<dbReference type="RefSeq" id="WP_125047248.1">
    <property type="nucleotide sequence ID" value="NZ_BHZC01000001.1"/>
</dbReference>
<dbReference type="OrthoDB" id="4305454at2"/>
<dbReference type="EMBL" id="BHZC01000001">
    <property type="protein sequence ID" value="GCD37920.1"/>
    <property type="molecule type" value="Genomic_DNA"/>
</dbReference>
<dbReference type="AlphaFoldDB" id="A0A7U9KYT3"/>
<dbReference type="Proteomes" id="UP000287830">
    <property type="component" value="Unassembled WGS sequence"/>
</dbReference>